<evidence type="ECO:0000259" key="2">
    <source>
        <dbReference type="PROSITE" id="PS50076"/>
    </source>
</evidence>
<evidence type="ECO:0000313" key="3">
    <source>
        <dbReference type="EMBL" id="POV96864.1"/>
    </source>
</evidence>
<gene>
    <name evidence="3" type="ORF">PSTT_15404</name>
</gene>
<dbReference type="Pfam" id="PF00226">
    <property type="entry name" value="DnaJ"/>
    <property type="match status" value="1"/>
</dbReference>
<evidence type="ECO:0000313" key="4">
    <source>
        <dbReference type="Proteomes" id="UP000239156"/>
    </source>
</evidence>
<protein>
    <recommendedName>
        <fullName evidence="2">J domain-containing protein</fullName>
    </recommendedName>
</protein>
<keyword evidence="4" id="KW-1185">Reference proteome</keyword>
<name>A0A2S4UIA1_9BASI</name>
<reference evidence="3" key="1">
    <citation type="submission" date="2017-12" db="EMBL/GenBank/DDBJ databases">
        <title>Gene loss provides genomic basis for host adaptation in cereal stripe rust fungi.</title>
        <authorList>
            <person name="Xia C."/>
        </authorList>
    </citation>
    <scope>NUCLEOTIDE SEQUENCE [LARGE SCALE GENOMIC DNA]</scope>
    <source>
        <strain evidence="3">93-210</strain>
    </source>
</reference>
<dbReference type="Gene3D" id="1.10.287.110">
    <property type="entry name" value="DnaJ domain"/>
    <property type="match status" value="1"/>
</dbReference>
<dbReference type="VEuPathDB" id="FungiDB:PSHT_06361"/>
<dbReference type="InterPro" id="IPR001623">
    <property type="entry name" value="DnaJ_domain"/>
</dbReference>
<organism evidence="3 4">
    <name type="scientific">Puccinia striiformis</name>
    <dbReference type="NCBI Taxonomy" id="27350"/>
    <lineage>
        <taxon>Eukaryota</taxon>
        <taxon>Fungi</taxon>
        <taxon>Dikarya</taxon>
        <taxon>Basidiomycota</taxon>
        <taxon>Pucciniomycotina</taxon>
        <taxon>Pucciniomycetes</taxon>
        <taxon>Pucciniales</taxon>
        <taxon>Pucciniaceae</taxon>
        <taxon>Puccinia</taxon>
    </lineage>
</organism>
<dbReference type="VEuPathDB" id="FungiDB:PSTT_15404"/>
<feature type="domain" description="J" evidence="2">
    <location>
        <begin position="41"/>
        <end position="111"/>
    </location>
</feature>
<dbReference type="PANTHER" id="PTHR44145:SF3">
    <property type="entry name" value="DNAJ HOMOLOG SUBFAMILY A MEMBER 3, MITOCHONDRIAL"/>
    <property type="match status" value="1"/>
</dbReference>
<keyword evidence="1" id="KW-0143">Chaperone</keyword>
<dbReference type="SMART" id="SM00271">
    <property type="entry name" value="DnaJ"/>
    <property type="match status" value="1"/>
</dbReference>
<dbReference type="PANTHER" id="PTHR44145">
    <property type="entry name" value="DNAJ HOMOLOG SUBFAMILY A MEMBER 3, MITOCHONDRIAL"/>
    <property type="match status" value="1"/>
</dbReference>
<dbReference type="InterPro" id="IPR036869">
    <property type="entry name" value="J_dom_sf"/>
</dbReference>
<dbReference type="PROSITE" id="PS50076">
    <property type="entry name" value="DNAJ_2"/>
    <property type="match status" value="1"/>
</dbReference>
<dbReference type="CDD" id="cd06257">
    <property type="entry name" value="DnaJ"/>
    <property type="match status" value="1"/>
</dbReference>
<dbReference type="PRINTS" id="PR00625">
    <property type="entry name" value="JDOMAIN"/>
</dbReference>
<proteinExistence type="predicted"/>
<dbReference type="EMBL" id="PKSL01000282">
    <property type="protein sequence ID" value="POV96864.1"/>
    <property type="molecule type" value="Genomic_DNA"/>
</dbReference>
<evidence type="ECO:0000256" key="1">
    <source>
        <dbReference type="ARBA" id="ARBA00023186"/>
    </source>
</evidence>
<dbReference type="Proteomes" id="UP000239156">
    <property type="component" value="Unassembled WGS sequence"/>
</dbReference>
<dbReference type="SUPFAM" id="SSF46565">
    <property type="entry name" value="Chaperone J-domain"/>
    <property type="match status" value="1"/>
</dbReference>
<accession>A0A2S4UIA1</accession>
<dbReference type="AlphaFoldDB" id="A0A2S4UIA1"/>
<dbReference type="InterPro" id="IPR051938">
    <property type="entry name" value="Apopto_cytoskel_mod"/>
</dbReference>
<sequence length="352" mass="41250">MNIKLAQSFTTPAIYIRHSRLISASTSPSSPFDFPNSRSPTPFEIFHLPRSASTEQIKERYYQLVKVYHPDVASSTKTIDENETNRRFKLIRDAYELLSSPNRRSRYIRFQEGWNENRDIRNVPNRSWSNHSNNRWSNHHHHPTYSEFDFNKLSYLWRQFINQSSSRSGFYDHHQYHHQPKDPPKSFKEQWDRDGLFTKNGKFITLIGCISISIYLIQLYRAFPLIGGERKTEKDAREKTMLRKLIEPNGDERLDEEAWKNLKSIQFKTIVDPQGGYGIESTPSSSSSATPPTIPTHRFYSDSFHDRIHHQNLKASNHLQSARNSAVKPAVFSHRIHILPLLLLRLLPLEIH</sequence>
<comment type="caution">
    <text evidence="3">The sequence shown here is derived from an EMBL/GenBank/DDBJ whole genome shotgun (WGS) entry which is preliminary data.</text>
</comment>